<dbReference type="AlphaFoldDB" id="A0AAQ3NII0"/>
<gene>
    <name evidence="3" type="ORF">V8G54_014095</name>
</gene>
<keyword evidence="2" id="KW-0812">Transmembrane</keyword>
<name>A0AAQ3NII0_VIGMU</name>
<dbReference type="PANTHER" id="PTHR36888">
    <property type="entry name" value="TETRATRICOPEPTIDE-LIKE HELICAL DOMAIN-CONTAINING PROTEIN-RELATED"/>
    <property type="match status" value="1"/>
</dbReference>
<feature type="region of interest" description="Disordered" evidence="1">
    <location>
        <begin position="489"/>
        <end position="518"/>
    </location>
</feature>
<dbReference type="EMBL" id="CP144696">
    <property type="protein sequence ID" value="WVZ09565.1"/>
    <property type="molecule type" value="Genomic_DNA"/>
</dbReference>
<evidence type="ECO:0000256" key="1">
    <source>
        <dbReference type="SAM" id="MobiDB-lite"/>
    </source>
</evidence>
<dbReference type="Gene3D" id="1.25.40.10">
    <property type="entry name" value="Tetratricopeptide repeat domain"/>
    <property type="match status" value="1"/>
</dbReference>
<dbReference type="Proteomes" id="UP001374535">
    <property type="component" value="Chromosome 5"/>
</dbReference>
<evidence type="ECO:0000256" key="2">
    <source>
        <dbReference type="SAM" id="Phobius"/>
    </source>
</evidence>
<accession>A0AAQ3NII0</accession>
<dbReference type="SUPFAM" id="SSF48452">
    <property type="entry name" value="TPR-like"/>
    <property type="match status" value="1"/>
</dbReference>
<evidence type="ECO:0000313" key="4">
    <source>
        <dbReference type="Proteomes" id="UP001374535"/>
    </source>
</evidence>
<sequence length="800" mass="90331">MLDFKGGQQPTKESKRDTKLKNLKRRCITCRFDVFNIISVAAADGEIEEKRFFDEIMKFVIAKNPVNLLNYHSSLVPFGVPSVERTFLHSSREKWTRGSKPLMVSFSSLRARCASSSCSSNMYGGWDDLGSSDAPGESYALRNFLVSVGIDDRKNVFVFFLGLVCAMAISRVKVSSIVVLPASALVFAVGFTIGFLRNGAFGEVRASGSKRREKQDNSNSKLSSEKLRSLLEFFDELDLVVNNLKSEVVSAIRNNKIRVDDFYGYLVVTDKIKISLKNARSVLGDLIDNEENSGGVLVENHKSGKRKKQVGEGGYQMLQAFSSLFGENLFSSNSTKVRENVKQEAVHRTLDQTKGNGTVPVVEDRALNFVDEHKGNRELDLDPTQSSSTNSVMDMNKSERIRTTPEGDTFGLGDIRRSKNKFFDDKEHSYRNKGMRFTNNRSFSLKMDSSITDMWESHDNLLDSESFKVRTNRMESESSFTREQLLNQDQKTFRSSRDLREDGSDRSQYKDDTVNYDDRHHHADDLSAHENEFNTTSSAKISDDMMFDRYLDEATDLLKQAKEFIKVRQDEEQAEIMLYRSANILSKAVGLKPMSLLAVGQLGNTYLLHGELKLKITRELRNLLSGSIQSSSGKHSRILKGLRNKITSEEDIASFLIDVCEECEELLVQAGRKYRLALSIDANDVRALYNWGLALSFRGQLIADIGPGAAFEAERVFLAAIDKFDAMLLKGNVYAPDALFRWGVALQQRSRLRPGSSKEKVKLLQQAKRLYEDALHMDTNNMQVKDALSSCVTELNYRQF</sequence>
<keyword evidence="4" id="KW-1185">Reference proteome</keyword>
<keyword evidence="2" id="KW-0472">Membrane</keyword>
<dbReference type="PANTHER" id="PTHR36888:SF2">
    <property type="entry name" value="TETRATRICOPEPTIDE REPEAT (TPR)-LIKE SUPERFAMILY PROTEIN"/>
    <property type="match status" value="1"/>
</dbReference>
<protein>
    <submittedName>
        <fullName evidence="3">Uncharacterized protein</fullName>
    </submittedName>
</protein>
<dbReference type="InterPro" id="IPR011990">
    <property type="entry name" value="TPR-like_helical_dom_sf"/>
</dbReference>
<keyword evidence="2" id="KW-1133">Transmembrane helix</keyword>
<evidence type="ECO:0000313" key="3">
    <source>
        <dbReference type="EMBL" id="WVZ09565.1"/>
    </source>
</evidence>
<organism evidence="3 4">
    <name type="scientific">Vigna mungo</name>
    <name type="common">Black gram</name>
    <name type="synonym">Phaseolus mungo</name>
    <dbReference type="NCBI Taxonomy" id="3915"/>
    <lineage>
        <taxon>Eukaryota</taxon>
        <taxon>Viridiplantae</taxon>
        <taxon>Streptophyta</taxon>
        <taxon>Embryophyta</taxon>
        <taxon>Tracheophyta</taxon>
        <taxon>Spermatophyta</taxon>
        <taxon>Magnoliopsida</taxon>
        <taxon>eudicotyledons</taxon>
        <taxon>Gunneridae</taxon>
        <taxon>Pentapetalae</taxon>
        <taxon>rosids</taxon>
        <taxon>fabids</taxon>
        <taxon>Fabales</taxon>
        <taxon>Fabaceae</taxon>
        <taxon>Papilionoideae</taxon>
        <taxon>50 kb inversion clade</taxon>
        <taxon>NPAAA clade</taxon>
        <taxon>indigoferoid/millettioid clade</taxon>
        <taxon>Phaseoleae</taxon>
        <taxon>Vigna</taxon>
    </lineage>
</organism>
<feature type="compositionally biased region" description="Basic and acidic residues" evidence="1">
    <location>
        <begin position="491"/>
        <end position="518"/>
    </location>
</feature>
<proteinExistence type="predicted"/>
<feature type="transmembrane region" description="Helical" evidence="2">
    <location>
        <begin position="178"/>
        <end position="196"/>
    </location>
</feature>
<reference evidence="3 4" key="1">
    <citation type="journal article" date="2023" name="Life. Sci Alliance">
        <title>Evolutionary insights into 3D genome organization and epigenetic landscape of Vigna mungo.</title>
        <authorList>
            <person name="Junaid A."/>
            <person name="Singh B."/>
            <person name="Bhatia S."/>
        </authorList>
    </citation>
    <scope>NUCLEOTIDE SEQUENCE [LARGE SCALE GENOMIC DNA]</scope>
    <source>
        <strain evidence="3">Urdbean</strain>
    </source>
</reference>